<evidence type="ECO:0000313" key="3">
    <source>
        <dbReference type="EMBL" id="TPG14992.1"/>
    </source>
</evidence>
<dbReference type="Proteomes" id="UP000317722">
    <property type="component" value="Unassembled WGS sequence"/>
</dbReference>
<proteinExistence type="predicted"/>
<evidence type="ECO:0000259" key="2">
    <source>
        <dbReference type="Pfam" id="PF20248"/>
    </source>
</evidence>
<comment type="caution">
    <text evidence="3">The sequence shown here is derived from an EMBL/GenBank/DDBJ whole genome shotgun (WGS) entry which is preliminary data.</text>
</comment>
<evidence type="ECO:0000256" key="1">
    <source>
        <dbReference type="SAM" id="MobiDB-lite"/>
    </source>
</evidence>
<organism evidence="3 4">
    <name type="scientific">Pedococcus bigeumensis</name>
    <dbReference type="NCBI Taxonomy" id="433644"/>
    <lineage>
        <taxon>Bacteria</taxon>
        <taxon>Bacillati</taxon>
        <taxon>Actinomycetota</taxon>
        <taxon>Actinomycetes</taxon>
        <taxon>Micrococcales</taxon>
        <taxon>Intrasporangiaceae</taxon>
        <taxon>Pedococcus</taxon>
    </lineage>
</organism>
<dbReference type="InterPro" id="IPR046538">
    <property type="entry name" value="DUF6603"/>
</dbReference>
<feature type="region of interest" description="Disordered" evidence="1">
    <location>
        <begin position="3297"/>
        <end position="3326"/>
    </location>
</feature>
<keyword evidence="4" id="KW-1185">Reference proteome</keyword>
<dbReference type="RefSeq" id="WP_140742417.1">
    <property type="nucleotide sequence ID" value="NZ_RCZM01000005.1"/>
</dbReference>
<gene>
    <name evidence="3" type="ORF">EAH86_15795</name>
</gene>
<dbReference type="Pfam" id="PF20248">
    <property type="entry name" value="DUF6603"/>
    <property type="match status" value="1"/>
</dbReference>
<protein>
    <recommendedName>
        <fullName evidence="2">DUF6603 domain-containing protein</fullName>
    </recommendedName>
</protein>
<feature type="compositionally biased region" description="Basic residues" evidence="1">
    <location>
        <begin position="3310"/>
        <end position="3326"/>
    </location>
</feature>
<evidence type="ECO:0000313" key="4">
    <source>
        <dbReference type="Proteomes" id="UP000317722"/>
    </source>
</evidence>
<dbReference type="OrthoDB" id="535891at2"/>
<feature type="domain" description="DUF6603" evidence="2">
    <location>
        <begin position="2163"/>
        <end position="2622"/>
    </location>
</feature>
<dbReference type="EMBL" id="RCZM01000005">
    <property type="protein sequence ID" value="TPG14992.1"/>
    <property type="molecule type" value="Genomic_DNA"/>
</dbReference>
<sequence>MTLTQDGMGAFGSLAQALGITDGSAANSAWFGDPMGTSGNTHGLTTILADTGQRDALIAFVDEALGPPELHREGEQKWIPLFAESSPAITVYAVVEPVQGAVRVGVAVEHQAGTGAPTVKTTIHVPIFHVPRTGQTDSRPTDATLPRWLLLGRPGGRITIGVEADFAAAPPVPGEAYLGGANIKLAIPTTADDTVGFSLSLVDLQLPGATTPQSRTLDLDSLTTLGADVLEFVIGMVRQQIDALNPADPVFRHVMGLAGMLGLRGPAVGVPPLPIAELPTRGLAALVQWVESILEDDDTLDAWLAELARLVGGLPDAATNSVGFAIGPATLRLGLRVTPGTGGHATLVPWLDVRWSPAPGTADLAATVDLLRADTGTGAVTAVPGLRAEAVFGNQATGGTPLLTGATAVAGLRVGIGLDAARQPAFTLTLHGVDLPGGIHHDLLDLSSPQAAVAAVDSVVSTALAAALAGLGGAQGAVERLLGIAAPANVTAITASALIADPMAAVRNYWLDVLQTPNAMADVLGHLAELLTGTAQVPTHTGAVGNPWRLDIATGVGLRAWRETDSTHGTDTLVLALGADAALPVLTDLEVAVGADVVLLRAELTGGHLSLASGANAQVVLRPVGTDPKTLDLELATIAFTGIGVAATWAPSAGLAARVLGDGLSVTYTDPRTLLPRVHGIPLPEVSPTGVVTFTPDWDQIEGLVTALLGGARSDVVGTLLDLVGWRGTGAHLRLGALIADPGTAVENWLLDLALDCAHIRTALGPVAQLLSGGALTTPFGGGRPADPYRCPIGGDARAPGLAVWTVPGCPPVSTAGPGGPGYAELLRGYTVPDGRAVAATLRAARTSAPDLADLLVGRTRLGEGIDSLVTRWKDTDGVVGAVAPTGVTTNVLTGLSYAELVANGRTGSYVLDGVGVAKDTVVHVGCGADWLTGVPSNRAVDATSTAPTAMPDATTGQWFVQLPTPPSVATDRPDHDTVAALAGRLTTVLAGRTADVVLVAYGAAGAAAVRAAVAQPRVTAVVTVGTPWSAVALTSLTTGLGGDAVRFLDRLVPDPLPVWTDTLLALGCDPLRRGQGLVRRAMTLRDPADLPSAAAEVLPSTAEVHAVFGAVPEAEVRSAIASVAVAGIAARSAAAAADVARTTGPPTEVHVGVDLPVLDLDLGGLLVGVGARVDLASARRATPHLQQLREVTLDVHLGVTDGWLVGGPGAEQQDLAVRWVEARVTIPLSGSGDGTTEIVLHEARAFTAYRESWVVRADGDGSTATTALPEVKILLSEIGSRIRTTSPALAGLLTHLGILRDDGVDPDAIDHLLHDPVSTIRPLVVTRAAQLADDLRALTGVTVRPSDLAPTAVRIGASGLHVDVDLATGTITGDVTLAVEGMPPLEVTLAASAAGVTATAALGAFVDGAGGLRLVGSAGTSGAHLALESRAPGATSSTTTALYPTVDTEALIRQATVAVPAILAQQLARWCRTEASDVGLATIDAGLSAIGLLGPATPSGARDVVLPFGLFTDPGAWLRTRSDPLAAAVAVLDALAPVVVPGRPLGVTGWPLGNGLTISYAVTAGRLDLSAELALTPDVGGKAVTVAVTGGLSITAAGVVAPLLDAEVLIDGPGLRLQVAPTVTLDLVRSSPGTPIRLYPAGAGLADIIGAAAESAVRVALNEVVGHRNDATATPLRAVARAVHELGSGLDLLVADQFTDGRIAAFISPSPAAYLEGHLAGVVTAGLSALAEALDPTHAIVQVGPVVSGVRRITFGTVTQIHVDLDATTPSLTIGGDVTLRDRDAHLIGHIALEGLTVSAQGVRVAVRAGPFAIPAGPVLLRPITVIRAGFTGNGFIPLVGVGVGLDAAGAQSVEVRFGPTGVAVAAVTRVAGVETGTDLTPEGVAPRILGIALDLAASVLTEHLGTVVTDRATGMLQGVVFTGGGRQIDTTLFGDFEHPERLLHRLEVLLWNCATDPGHGVNPVRPLGVTIAGAVKISLASEDLGGGQKQIGLNVTPVGDFAFPTSGVNVVLRADASWIDDDVLPGLSIFVLKGTGVDDLVISPAFTVAGLGVRITKPAGPLLELGSIALDGIGLSIYAAVNPDGVGGGAQIELVGLAVAPGGGGDNGVANNIMNDVGSASQNNRPNFSPALSVQRQPGPGQQIKVGLRAGEPPGPWWLVIQRQLGPLYVDRIGLGVVESGGRVTEISLLFSGQLSVFGLTAAVDRLSITWHGGDVLSISSWSVDLMGLAVSADFSGLSLTGGLLKTVDGDTTSYVGMLMGRFAAYGLSVFGGYSDDGHGHASFFIFGAINGPIGGPPAFFLTGLGGGLGINRGLVIPQDISRFGEFPFIQALDPSAKPPANPMDELHRLSIYFPHQMGNFWFAAGISFTCFSLIDGVAVVAVSFGNGLNIDLLGLARMALPRPQAAIVSIELALLVHFSTSEGVFLMKAQLTDNSWLLYEDVRLTGGFAFALWWKGPLAGQFVVTMGGYHPSFHRDGYPVVPRLGIVWQISSVLVIKGESYFALTSEALMAGTKVVVSLDLGWVWARVEFGADGIVYFDPFWFEVSAYARISAGIHIDLGWFGTISFSITLGASIKVWGPEFAGRAEFEIGPCTVPVEFGGSKALPPPMPWTAFVAKYLEASGNAARTLSAITGKGTLPTAAGGQAGAPSSDGTPALPFRVFAEFEITITTSAPATTFAFGATTHEVPILRAGQSTRLGLSPMQAHDLTSTVAVQLFALDPVTGVATPDARLAKLVTGFNSSPTSPRWGTDAYPVGVWGPPGADVPNKPLPQGDVVQAGKLVVLVAGIEGAAVGPQIDYRQVKARPEDRRPLPLTAKGTDRKQFLNVAKAIDDEPVKAIASAGDALALAAARLFTERGGLPRGGHSAVARAAYRLDRSAPPMFGTLTDGLAPANADKGVKTELTPPTAPGKRDPRSPFVAGHLTAGVGAVIRATGTTVADGRLKRRPAPSVESVHGRMALQLPVSLTLGAPPSVAARGTVLASGSVPRTDSVGSMRSYAAGPLGTPGLQSLVGGLDLRGGLGPNAPRTSARGRRSAAARADAAATILRSGDVVALQCPDAAFDVDDARRPRLTVAGKARVTFLHGRNVLFDDDVIDSTVAVPAGATHIGVHSDGDADAADGLSGWHEGTRVARLGSQTALAAGCVVSSAMTGGTGVLQWDSAGSVAHEAPEVTTRFSRPVHTVAVALTGTIPSTLDPTELRLVGGHVATDRAGVERPPQAVSLGSTSVLVYAVVPDKDATAMSVVVTAGSAWVVSGVVGSDLAPEELATVLAARGFAAATAKVLAVAGPGCQVSWTGPAQAPTGGPRRSRKGATGRPKRKATP</sequence>
<feature type="region of interest" description="Disordered" evidence="1">
    <location>
        <begin position="2896"/>
        <end position="2920"/>
    </location>
</feature>
<accession>A0A502CQH1</accession>
<name>A0A502CQH1_9MICO</name>
<reference evidence="3 4" key="1">
    <citation type="journal article" date="2019" name="Environ. Microbiol.">
        <title>Species interactions and distinct microbial communities in high Arctic permafrost affected cryosols are associated with the CH4 and CO2 gas fluxes.</title>
        <authorList>
            <person name="Altshuler I."/>
            <person name="Hamel J."/>
            <person name="Turney S."/>
            <person name="Magnuson E."/>
            <person name="Levesque R."/>
            <person name="Greer C."/>
            <person name="Whyte L.G."/>
        </authorList>
    </citation>
    <scope>NUCLEOTIDE SEQUENCE [LARGE SCALE GENOMIC DNA]</scope>
    <source>
        <strain evidence="3 4">S9.3A</strain>
    </source>
</reference>